<keyword evidence="6 11" id="KW-0687">Ribonucleoprotein</keyword>
<dbReference type="PANTHER" id="PTHR11831:SF1">
    <property type="entry name" value="U3 SMALL NUCLEOLAR RIBONUCLEOPROTEIN PROTEIN IMP3"/>
    <property type="match status" value="1"/>
</dbReference>
<dbReference type="Pfam" id="PF01479">
    <property type="entry name" value="S4"/>
    <property type="match status" value="1"/>
</dbReference>
<comment type="similarity">
    <text evidence="2">Belongs to the universal ribosomal protein uS4 family.</text>
</comment>
<keyword evidence="5" id="KW-0539">Nucleus</keyword>
<dbReference type="PROSITE" id="PS50889">
    <property type="entry name" value="S4"/>
    <property type="match status" value="1"/>
</dbReference>
<protein>
    <recommendedName>
        <fullName evidence="7">U3 small nucleolar ribonucleoprotein protein IMP3</fullName>
    </recommendedName>
    <alternativeName>
        <fullName evidence="8">U3 small nucleolar ribonucleoprotein protein imp3</fullName>
    </alternativeName>
</protein>
<dbReference type="InterPro" id="IPR022801">
    <property type="entry name" value="Ribosomal_uS4"/>
</dbReference>
<sequence length="110" mass="12634">MSALLLEKLYVMGLIATRWDLSHAQKVTASCFCRRRLPVVMVRNKMSETIKDATKLIQQGHVRVGVEMVKDPAFLVTRSLEDFVTWVDGSAIKRHVMEYNDMRDDYDLGS</sequence>
<evidence type="ECO:0000256" key="2">
    <source>
        <dbReference type="ARBA" id="ARBA00007465"/>
    </source>
</evidence>
<reference evidence="11" key="1">
    <citation type="submission" date="2020-03" db="EMBL/GenBank/DDBJ databases">
        <title>Transcriptomic Profiling of the Digestive Tract of the Rat Flea, Xenopsylla cheopis, Following Blood Feeding and Infection with Yersinia pestis.</title>
        <authorList>
            <person name="Bland D.M."/>
            <person name="Martens C.A."/>
            <person name="Virtaneva K."/>
            <person name="Kanakabandi K."/>
            <person name="Long D."/>
            <person name="Rosenke R."/>
            <person name="Saturday G.A."/>
            <person name="Hoyt F.H."/>
            <person name="Bruno D.P."/>
            <person name="Ribeiro J.M.C."/>
            <person name="Hinnebusch J."/>
        </authorList>
    </citation>
    <scope>NUCLEOTIDE SEQUENCE</scope>
</reference>
<evidence type="ECO:0000256" key="3">
    <source>
        <dbReference type="ARBA" id="ARBA00022517"/>
    </source>
</evidence>
<dbReference type="GO" id="GO:0030515">
    <property type="term" value="F:snoRNA binding"/>
    <property type="evidence" value="ECO:0007669"/>
    <property type="project" value="TreeGrafter"/>
</dbReference>
<dbReference type="GO" id="GO:0042274">
    <property type="term" value="P:ribosomal small subunit biogenesis"/>
    <property type="evidence" value="ECO:0007669"/>
    <property type="project" value="TreeGrafter"/>
</dbReference>
<dbReference type="Gene3D" id="3.10.290.10">
    <property type="entry name" value="RNA-binding S4 domain"/>
    <property type="match status" value="1"/>
</dbReference>
<accession>A0A6M2E1C6</accession>
<organism evidence="11">
    <name type="scientific">Xenopsylla cheopis</name>
    <name type="common">Oriental rat flea</name>
    <name type="synonym">Pulex cheopis</name>
    <dbReference type="NCBI Taxonomy" id="163159"/>
    <lineage>
        <taxon>Eukaryota</taxon>
        <taxon>Metazoa</taxon>
        <taxon>Ecdysozoa</taxon>
        <taxon>Arthropoda</taxon>
        <taxon>Hexapoda</taxon>
        <taxon>Insecta</taxon>
        <taxon>Pterygota</taxon>
        <taxon>Neoptera</taxon>
        <taxon>Endopterygota</taxon>
        <taxon>Siphonaptera</taxon>
        <taxon>Pulicidae</taxon>
        <taxon>Xenopsyllinae</taxon>
        <taxon>Xenopsylla</taxon>
    </lineage>
</organism>
<comment type="subcellular location">
    <subcellularLocation>
        <location evidence="1">Nucleus</location>
        <location evidence="1">Nucleolus</location>
    </subcellularLocation>
</comment>
<proteinExistence type="inferred from homology"/>
<dbReference type="InterPro" id="IPR002942">
    <property type="entry name" value="S4_RNA-bd"/>
</dbReference>
<evidence type="ECO:0000313" key="11">
    <source>
        <dbReference type="EMBL" id="NOV50667.1"/>
    </source>
</evidence>
<dbReference type="GO" id="GO:0032040">
    <property type="term" value="C:small-subunit processome"/>
    <property type="evidence" value="ECO:0007669"/>
    <property type="project" value="TreeGrafter"/>
</dbReference>
<dbReference type="PANTHER" id="PTHR11831">
    <property type="entry name" value="30S 40S RIBOSOMAL PROTEIN"/>
    <property type="match status" value="1"/>
</dbReference>
<evidence type="ECO:0000256" key="9">
    <source>
        <dbReference type="PROSITE-ProRule" id="PRU00182"/>
    </source>
</evidence>
<evidence type="ECO:0000256" key="7">
    <source>
        <dbReference type="ARBA" id="ARBA00069727"/>
    </source>
</evidence>
<evidence type="ECO:0000256" key="8">
    <source>
        <dbReference type="ARBA" id="ARBA00072223"/>
    </source>
</evidence>
<dbReference type="GO" id="GO:0034457">
    <property type="term" value="C:Mpp10 complex"/>
    <property type="evidence" value="ECO:0007669"/>
    <property type="project" value="TreeGrafter"/>
</dbReference>
<evidence type="ECO:0000256" key="4">
    <source>
        <dbReference type="ARBA" id="ARBA00022884"/>
    </source>
</evidence>
<evidence type="ECO:0000256" key="5">
    <source>
        <dbReference type="ARBA" id="ARBA00023242"/>
    </source>
</evidence>
<dbReference type="EMBL" id="GIIL01006941">
    <property type="protein sequence ID" value="NOV50667.1"/>
    <property type="molecule type" value="Transcribed_RNA"/>
</dbReference>
<dbReference type="SMART" id="SM00363">
    <property type="entry name" value="S4"/>
    <property type="match status" value="1"/>
</dbReference>
<dbReference type="FunFam" id="3.10.290.10:FF:000006">
    <property type="entry name" value="U3 small nucleolar ribonucleoprotein IMP3"/>
    <property type="match status" value="1"/>
</dbReference>
<dbReference type="CDD" id="cd00165">
    <property type="entry name" value="S4"/>
    <property type="match status" value="1"/>
</dbReference>
<keyword evidence="4 9" id="KW-0694">RNA-binding</keyword>
<evidence type="ECO:0000256" key="6">
    <source>
        <dbReference type="ARBA" id="ARBA00023274"/>
    </source>
</evidence>
<dbReference type="AlphaFoldDB" id="A0A6M2E1C6"/>
<dbReference type="InterPro" id="IPR036986">
    <property type="entry name" value="S4_RNA-bd_sf"/>
</dbReference>
<dbReference type="SUPFAM" id="SSF55174">
    <property type="entry name" value="Alpha-L RNA-binding motif"/>
    <property type="match status" value="1"/>
</dbReference>
<dbReference type="GO" id="GO:0006364">
    <property type="term" value="P:rRNA processing"/>
    <property type="evidence" value="ECO:0007669"/>
    <property type="project" value="TreeGrafter"/>
</dbReference>
<dbReference type="GO" id="GO:0019843">
    <property type="term" value="F:rRNA binding"/>
    <property type="evidence" value="ECO:0007669"/>
    <property type="project" value="InterPro"/>
</dbReference>
<feature type="domain" description="RNA-binding S4" evidence="10">
    <location>
        <begin position="35"/>
        <end position="93"/>
    </location>
</feature>
<keyword evidence="3" id="KW-0690">Ribosome biogenesis</keyword>
<evidence type="ECO:0000256" key="1">
    <source>
        <dbReference type="ARBA" id="ARBA00004604"/>
    </source>
</evidence>
<evidence type="ECO:0000259" key="10">
    <source>
        <dbReference type="SMART" id="SM00363"/>
    </source>
</evidence>
<name>A0A6M2E1C6_XENCH</name>